<proteinExistence type="predicted"/>
<evidence type="ECO:0000313" key="1">
    <source>
        <dbReference type="EMBL" id="GLT19213.1"/>
    </source>
</evidence>
<reference evidence="2" key="1">
    <citation type="journal article" date="2019" name="Int. J. Syst. Evol. Microbiol.">
        <title>The Global Catalogue of Microorganisms (GCM) 10K type strain sequencing project: providing services to taxonomists for standard genome sequencing and annotation.</title>
        <authorList>
            <consortium name="The Broad Institute Genomics Platform"/>
            <consortium name="The Broad Institute Genome Sequencing Center for Infectious Disease"/>
            <person name="Wu L."/>
            <person name="Ma J."/>
        </authorList>
    </citation>
    <scope>NUCLEOTIDE SEQUENCE [LARGE SCALE GENOMIC DNA]</scope>
    <source>
        <strain evidence="2">NBRC 108723</strain>
    </source>
</reference>
<organism evidence="1 2">
    <name type="scientific">Vibrio zhanjiangensis</name>
    <dbReference type="NCBI Taxonomy" id="1046128"/>
    <lineage>
        <taxon>Bacteria</taxon>
        <taxon>Pseudomonadati</taxon>
        <taxon>Pseudomonadota</taxon>
        <taxon>Gammaproteobacteria</taxon>
        <taxon>Vibrionales</taxon>
        <taxon>Vibrionaceae</taxon>
        <taxon>Vibrio</taxon>
    </lineage>
</organism>
<sequence>MYVQLKKKEMKTREIRSTVVQKKININNMPKYKSILDVNQDFINQKNFLGSKNIRIGFSEQTGKVSNYCYKKNINHDKNPDIIQMVQWGVFLQSVRQEIDGTFDMILDTTKNIGVGILGHSVTAIGNGIYNIIKNAKEKLKLIFSGEKTDAEKGWAAIELVVGTGNEIFKMTPSGAAFGICLDIFYQLTKLPIKIKGKYDELTNQQALLA</sequence>
<comment type="caution">
    <text evidence="1">The sequence shown here is derived from an EMBL/GenBank/DDBJ whole genome shotgun (WGS) entry which is preliminary data.</text>
</comment>
<dbReference type="EMBL" id="BSPW01000068">
    <property type="protein sequence ID" value="GLT19213.1"/>
    <property type="molecule type" value="Genomic_DNA"/>
</dbReference>
<protein>
    <submittedName>
        <fullName evidence="1">Uncharacterized protein</fullName>
    </submittedName>
</protein>
<dbReference type="Proteomes" id="UP001157138">
    <property type="component" value="Unassembled WGS sequence"/>
</dbReference>
<evidence type="ECO:0000313" key="2">
    <source>
        <dbReference type="Proteomes" id="UP001157138"/>
    </source>
</evidence>
<name>A0ABQ6F140_9VIBR</name>
<dbReference type="RefSeq" id="WP_284193076.1">
    <property type="nucleotide sequence ID" value="NZ_BSPW01000068.1"/>
</dbReference>
<accession>A0ABQ6F140</accession>
<keyword evidence="2" id="KW-1185">Reference proteome</keyword>
<gene>
    <name evidence="1" type="ORF">GCM10007938_29950</name>
</gene>